<reference evidence="2" key="1">
    <citation type="submission" date="2021-01" db="EMBL/GenBank/DDBJ databases">
        <authorList>
            <person name="Corre E."/>
            <person name="Pelletier E."/>
            <person name="Niang G."/>
            <person name="Scheremetjew M."/>
            <person name="Finn R."/>
            <person name="Kale V."/>
            <person name="Holt S."/>
            <person name="Cochrane G."/>
            <person name="Meng A."/>
            <person name="Brown T."/>
            <person name="Cohen L."/>
        </authorList>
    </citation>
    <scope>NUCLEOTIDE SEQUENCE</scope>
    <source>
        <strain evidence="2">CCMP645</strain>
    </source>
</reference>
<dbReference type="AlphaFoldDB" id="A0A7S4BJS9"/>
<evidence type="ECO:0000313" key="2">
    <source>
        <dbReference type="EMBL" id="CAE0768247.1"/>
    </source>
</evidence>
<feature type="compositionally biased region" description="Basic and acidic residues" evidence="1">
    <location>
        <begin position="96"/>
        <end position="119"/>
    </location>
</feature>
<sequence length="127" mass="14278">MHKESQRCRLGLKERKARIARFTTASSQSKQQNSDIDGRCTTQQNTLTWTRCVPVYPSADTWTQAVRVGKRTTLSIASVKSLAKLGVKHEAVITSQRRRDVHANGQRDDRDACKARKAEAQQGPKKT</sequence>
<dbReference type="EMBL" id="HBIZ01032746">
    <property type="protein sequence ID" value="CAE0768247.1"/>
    <property type="molecule type" value="Transcribed_RNA"/>
</dbReference>
<name>A0A7S4BJS9_CHRCT</name>
<gene>
    <name evidence="2" type="ORF">PCAR00345_LOCUS20859</name>
</gene>
<protein>
    <submittedName>
        <fullName evidence="2">Uncharacterized protein</fullName>
    </submittedName>
</protein>
<proteinExistence type="predicted"/>
<accession>A0A7S4BJS9</accession>
<evidence type="ECO:0000256" key="1">
    <source>
        <dbReference type="SAM" id="MobiDB-lite"/>
    </source>
</evidence>
<feature type="region of interest" description="Disordered" evidence="1">
    <location>
        <begin position="96"/>
        <end position="127"/>
    </location>
</feature>
<organism evidence="2">
    <name type="scientific">Chrysotila carterae</name>
    <name type="common">Marine alga</name>
    <name type="synonym">Syracosphaera carterae</name>
    <dbReference type="NCBI Taxonomy" id="13221"/>
    <lineage>
        <taxon>Eukaryota</taxon>
        <taxon>Haptista</taxon>
        <taxon>Haptophyta</taxon>
        <taxon>Prymnesiophyceae</taxon>
        <taxon>Isochrysidales</taxon>
        <taxon>Isochrysidaceae</taxon>
        <taxon>Chrysotila</taxon>
    </lineage>
</organism>